<dbReference type="EMBL" id="MN740443">
    <property type="protein sequence ID" value="QHU26649.1"/>
    <property type="molecule type" value="Genomic_DNA"/>
</dbReference>
<proteinExistence type="predicted"/>
<organism evidence="1">
    <name type="scientific">viral metagenome</name>
    <dbReference type="NCBI Taxonomy" id="1070528"/>
    <lineage>
        <taxon>unclassified sequences</taxon>
        <taxon>metagenomes</taxon>
        <taxon>organismal metagenomes</taxon>
    </lineage>
</organism>
<sequence>MKYYESHYEEYISSIEKYNLHPELLPIYDLLPKKINQLENLIIYGPPGVGKYSQILYLLKQYSPSELKYDKKITITTDKQEYIYRISDIHYEIDMSQLGCNSKLLWHEIFFQIVDIISVKQEKIGIILCKNFHLIHTELLEIFYSYMQQYNHSQSNIKIRFFIMTEHLSFLPTAMLNACQLLRVNRPSGQKYIELSNYITNDRSKPFLQYIADCKHKKPQINKKSQDIINNIDVESLMNLKEIRSFQLITSPDEIPKDVFNIICDNIISEIMNPKKITFTSLRDTLYDILTYNLDVNECLWYILKYFIENKCLSEENISEILIRTYSFLKYYNNNYRPIYHLESIIFYIINKIHNLNELYESM</sequence>
<reference evidence="1" key="1">
    <citation type="journal article" date="2020" name="Nature">
        <title>Giant virus diversity and host interactions through global metagenomics.</title>
        <authorList>
            <person name="Schulz F."/>
            <person name="Roux S."/>
            <person name="Paez-Espino D."/>
            <person name="Jungbluth S."/>
            <person name="Walsh D.A."/>
            <person name="Denef V.J."/>
            <person name="McMahon K.D."/>
            <person name="Konstantinidis K.T."/>
            <person name="Eloe-Fadrosh E.A."/>
            <person name="Kyrpides N.C."/>
            <person name="Woyke T."/>
        </authorList>
    </citation>
    <scope>NUCLEOTIDE SEQUENCE</scope>
    <source>
        <strain evidence="1">GVMAG-M-3300027759-42</strain>
    </source>
</reference>
<name>A0A6C0L6S7_9ZZZZ</name>
<dbReference type="InterPro" id="IPR027417">
    <property type="entry name" value="P-loop_NTPase"/>
</dbReference>
<dbReference type="AlphaFoldDB" id="A0A6C0L6S7"/>
<dbReference type="SUPFAM" id="SSF52540">
    <property type="entry name" value="P-loop containing nucleoside triphosphate hydrolases"/>
    <property type="match status" value="1"/>
</dbReference>
<evidence type="ECO:0000313" key="1">
    <source>
        <dbReference type="EMBL" id="QHU26649.1"/>
    </source>
</evidence>
<dbReference type="Gene3D" id="3.40.50.300">
    <property type="entry name" value="P-loop containing nucleotide triphosphate hydrolases"/>
    <property type="match status" value="1"/>
</dbReference>
<accession>A0A6C0L6S7</accession>
<protein>
    <submittedName>
        <fullName evidence="1">Uncharacterized protein</fullName>
    </submittedName>
</protein>